<dbReference type="InterPro" id="IPR041711">
    <property type="entry name" value="Met-tRNA-FMT_N"/>
</dbReference>
<dbReference type="Proteomes" id="UP001307889">
    <property type="component" value="Chromosome 6"/>
</dbReference>
<evidence type="ECO:0000313" key="7">
    <source>
        <dbReference type="EMBL" id="BES95602.1"/>
    </source>
</evidence>
<dbReference type="Gene3D" id="3.40.50.12230">
    <property type="match status" value="1"/>
</dbReference>
<evidence type="ECO:0000313" key="8">
    <source>
        <dbReference type="Proteomes" id="UP001307889"/>
    </source>
</evidence>
<evidence type="ECO:0000259" key="5">
    <source>
        <dbReference type="Pfam" id="PF00551"/>
    </source>
</evidence>
<comment type="similarity">
    <text evidence="1">Belongs to the Fmt family.</text>
</comment>
<keyword evidence="3" id="KW-0808">Transferase</keyword>
<protein>
    <recommendedName>
        <fullName evidence="2">methionyl-tRNA formyltransferase</fullName>
        <ecNumber evidence="2">2.1.2.9</ecNumber>
    </recommendedName>
</protein>
<keyword evidence="4" id="KW-0648">Protein biosynthesis</keyword>
<dbReference type="SUPFAM" id="SSF53328">
    <property type="entry name" value="Formyltransferase"/>
    <property type="match status" value="1"/>
</dbReference>
<sequence>MIRSFPGKLFTAFESVIFIPVRNLSLGSSDCQKCSKKPRPLEPPWKILFFGNDYFSLESLKPLYAKLNTGTLVSCLEVVTSDKSLVKKFCEHENLLVHNWPLNASSIAGKFHVGMVVSFGHMIPKSVIDCFPLGCINVHSSILPKYRGAAPIAHAIMNGDFETGVTIMKIHPHRFDVGDIVRQYRVSISPEETSQELGQRLAVCGGQLLMECLRDMPKCLQMTVAQPSDGVSYAPKLTPSMAKIDWQTSNARHVYNMHRALSHFFPLVTTWHGTILKLLDVRLDHKTRNADTDSSSKISNPMAEVDASVSRKSALDFLNSDSSCRNEQSHSRSSANAGHVQFFRSVNVLKISCRDDNVVVVNRMKINGKTISASDFFNGYMSKRPKEQWRFGL</sequence>
<feature type="domain" description="Formyl transferase C-terminal" evidence="6">
    <location>
        <begin position="236"/>
        <end position="380"/>
    </location>
</feature>
<dbReference type="Pfam" id="PF02911">
    <property type="entry name" value="Formyl_trans_C"/>
    <property type="match status" value="1"/>
</dbReference>
<keyword evidence="8" id="KW-1185">Reference proteome</keyword>
<evidence type="ECO:0000259" key="6">
    <source>
        <dbReference type="Pfam" id="PF02911"/>
    </source>
</evidence>
<proteinExistence type="inferred from homology"/>
<dbReference type="InterPro" id="IPR002376">
    <property type="entry name" value="Formyl_transf_N"/>
</dbReference>
<evidence type="ECO:0000256" key="3">
    <source>
        <dbReference type="ARBA" id="ARBA00022679"/>
    </source>
</evidence>
<feature type="domain" description="Formyl transferase N-terminal" evidence="5">
    <location>
        <begin position="113"/>
        <end position="212"/>
    </location>
</feature>
<dbReference type="InterPro" id="IPR005793">
    <property type="entry name" value="Formyl_trans_C"/>
</dbReference>
<dbReference type="PANTHER" id="PTHR11138">
    <property type="entry name" value="METHIONYL-TRNA FORMYLTRANSFERASE"/>
    <property type="match status" value="1"/>
</dbReference>
<evidence type="ECO:0000256" key="1">
    <source>
        <dbReference type="ARBA" id="ARBA00010699"/>
    </source>
</evidence>
<gene>
    <name evidence="7" type="ORF">NTJ_08411</name>
</gene>
<dbReference type="Pfam" id="PF00551">
    <property type="entry name" value="Formyl_trans_N"/>
    <property type="match status" value="1"/>
</dbReference>
<evidence type="ECO:0000256" key="2">
    <source>
        <dbReference type="ARBA" id="ARBA00012261"/>
    </source>
</evidence>
<dbReference type="PANTHER" id="PTHR11138:SF5">
    <property type="entry name" value="METHIONYL-TRNA FORMYLTRANSFERASE, MITOCHONDRIAL"/>
    <property type="match status" value="1"/>
</dbReference>
<name>A0ABN7AYL3_9HEMI</name>
<organism evidence="7 8">
    <name type="scientific">Nesidiocoris tenuis</name>
    <dbReference type="NCBI Taxonomy" id="355587"/>
    <lineage>
        <taxon>Eukaryota</taxon>
        <taxon>Metazoa</taxon>
        <taxon>Ecdysozoa</taxon>
        <taxon>Arthropoda</taxon>
        <taxon>Hexapoda</taxon>
        <taxon>Insecta</taxon>
        <taxon>Pterygota</taxon>
        <taxon>Neoptera</taxon>
        <taxon>Paraneoptera</taxon>
        <taxon>Hemiptera</taxon>
        <taxon>Heteroptera</taxon>
        <taxon>Panheteroptera</taxon>
        <taxon>Cimicomorpha</taxon>
        <taxon>Miridae</taxon>
        <taxon>Dicyphina</taxon>
        <taxon>Nesidiocoris</taxon>
    </lineage>
</organism>
<reference evidence="7 8" key="1">
    <citation type="submission" date="2023-09" db="EMBL/GenBank/DDBJ databases">
        <title>Nesidiocoris tenuis whole genome shotgun sequence.</title>
        <authorList>
            <person name="Shibata T."/>
            <person name="Shimoda M."/>
            <person name="Kobayashi T."/>
            <person name="Uehara T."/>
        </authorList>
    </citation>
    <scope>NUCLEOTIDE SEQUENCE [LARGE SCALE GENOMIC DNA]</scope>
    <source>
        <strain evidence="7 8">Japan</strain>
    </source>
</reference>
<evidence type="ECO:0000256" key="4">
    <source>
        <dbReference type="ARBA" id="ARBA00022917"/>
    </source>
</evidence>
<dbReference type="EMBL" id="AP028914">
    <property type="protein sequence ID" value="BES95602.1"/>
    <property type="molecule type" value="Genomic_DNA"/>
</dbReference>
<dbReference type="InterPro" id="IPR036477">
    <property type="entry name" value="Formyl_transf_N_sf"/>
</dbReference>
<dbReference type="EC" id="2.1.2.9" evidence="2"/>
<accession>A0ABN7AYL3</accession>
<dbReference type="CDD" id="cd08646">
    <property type="entry name" value="FMT_core_Met-tRNA-FMT_N"/>
    <property type="match status" value="1"/>
</dbReference>